<name>A0A4P9XDB0_9FUNG</name>
<protein>
    <recommendedName>
        <fullName evidence="6">C2H2-type domain-containing protein</fullName>
    </recommendedName>
</protein>
<dbReference type="PANTHER" id="PTHR23235">
    <property type="entry name" value="KRUEPPEL-LIKE TRANSCRIPTION FACTOR"/>
    <property type="match status" value="1"/>
</dbReference>
<evidence type="ECO:0000256" key="1">
    <source>
        <dbReference type="ARBA" id="ARBA00022723"/>
    </source>
</evidence>
<evidence type="ECO:0000313" key="8">
    <source>
        <dbReference type="Proteomes" id="UP000274922"/>
    </source>
</evidence>
<keyword evidence="8" id="KW-1185">Reference proteome</keyword>
<dbReference type="GO" id="GO:0000981">
    <property type="term" value="F:DNA-binding transcription factor activity, RNA polymerase II-specific"/>
    <property type="evidence" value="ECO:0007669"/>
    <property type="project" value="TreeGrafter"/>
</dbReference>
<evidence type="ECO:0000256" key="3">
    <source>
        <dbReference type="ARBA" id="ARBA00022771"/>
    </source>
</evidence>
<keyword evidence="2" id="KW-0677">Repeat</keyword>
<dbReference type="OrthoDB" id="8922241at2759"/>
<feature type="non-terminal residue" evidence="7">
    <location>
        <position position="54"/>
    </location>
</feature>
<dbReference type="PROSITE" id="PS50157">
    <property type="entry name" value="ZINC_FINGER_C2H2_2"/>
    <property type="match status" value="2"/>
</dbReference>
<dbReference type="PANTHER" id="PTHR23235:SF120">
    <property type="entry name" value="KRUPPEL-LIKE FACTOR 15"/>
    <property type="match status" value="1"/>
</dbReference>
<dbReference type="STRING" id="1555241.A0A4P9XDB0"/>
<organism evidence="7 8">
    <name type="scientific">Caulochytrium protostelioides</name>
    <dbReference type="NCBI Taxonomy" id="1555241"/>
    <lineage>
        <taxon>Eukaryota</taxon>
        <taxon>Fungi</taxon>
        <taxon>Fungi incertae sedis</taxon>
        <taxon>Chytridiomycota</taxon>
        <taxon>Chytridiomycota incertae sedis</taxon>
        <taxon>Chytridiomycetes</taxon>
        <taxon>Caulochytriales</taxon>
        <taxon>Caulochytriaceae</taxon>
        <taxon>Caulochytrium</taxon>
    </lineage>
</organism>
<evidence type="ECO:0000256" key="2">
    <source>
        <dbReference type="ARBA" id="ARBA00022737"/>
    </source>
</evidence>
<evidence type="ECO:0000313" key="7">
    <source>
        <dbReference type="EMBL" id="RKP03141.1"/>
    </source>
</evidence>
<feature type="domain" description="C2H2-type" evidence="6">
    <location>
        <begin position="5"/>
        <end position="32"/>
    </location>
</feature>
<gene>
    <name evidence="7" type="ORF">CXG81DRAFT_7172</name>
</gene>
<proteinExistence type="predicted"/>
<keyword evidence="1" id="KW-0479">Metal-binding</keyword>
<dbReference type="Gene3D" id="3.30.160.60">
    <property type="entry name" value="Classic Zinc Finger"/>
    <property type="match status" value="2"/>
</dbReference>
<dbReference type="FunFam" id="3.30.160.60:FF:000100">
    <property type="entry name" value="Zinc finger 45-like"/>
    <property type="match status" value="2"/>
</dbReference>
<sequence length="54" mass="6159">ATSTYVCELCQTSFGRKYDLERHLRAHAGVKPYPCGGCSKTFTRRDILQKHIQS</sequence>
<keyword evidence="4" id="KW-0862">Zinc</keyword>
<dbReference type="Pfam" id="PF00096">
    <property type="entry name" value="zf-C2H2"/>
    <property type="match status" value="2"/>
</dbReference>
<dbReference type="SMART" id="SM00355">
    <property type="entry name" value="ZnF_C2H2"/>
    <property type="match status" value="2"/>
</dbReference>
<feature type="non-terminal residue" evidence="7">
    <location>
        <position position="1"/>
    </location>
</feature>
<evidence type="ECO:0000259" key="6">
    <source>
        <dbReference type="PROSITE" id="PS50157"/>
    </source>
</evidence>
<evidence type="ECO:0000256" key="5">
    <source>
        <dbReference type="PROSITE-ProRule" id="PRU00042"/>
    </source>
</evidence>
<dbReference type="EMBL" id="ML014128">
    <property type="protein sequence ID" value="RKP03141.1"/>
    <property type="molecule type" value="Genomic_DNA"/>
</dbReference>
<accession>A0A4P9XDB0</accession>
<dbReference type="InterPro" id="IPR036236">
    <property type="entry name" value="Znf_C2H2_sf"/>
</dbReference>
<dbReference type="PROSITE" id="PS00028">
    <property type="entry name" value="ZINC_FINGER_C2H2_1"/>
    <property type="match status" value="1"/>
</dbReference>
<reference evidence="8" key="1">
    <citation type="journal article" date="2018" name="Nat. Microbiol.">
        <title>Leveraging single-cell genomics to expand the fungal tree of life.</title>
        <authorList>
            <person name="Ahrendt S.R."/>
            <person name="Quandt C.A."/>
            <person name="Ciobanu D."/>
            <person name="Clum A."/>
            <person name="Salamov A."/>
            <person name="Andreopoulos B."/>
            <person name="Cheng J.F."/>
            <person name="Woyke T."/>
            <person name="Pelin A."/>
            <person name="Henrissat B."/>
            <person name="Reynolds N.K."/>
            <person name="Benny G.L."/>
            <person name="Smith M.E."/>
            <person name="James T.Y."/>
            <person name="Grigoriev I.V."/>
        </authorList>
    </citation>
    <scope>NUCLEOTIDE SEQUENCE [LARGE SCALE GENOMIC DNA]</scope>
    <source>
        <strain evidence="8">ATCC 52028</strain>
    </source>
</reference>
<dbReference type="AlphaFoldDB" id="A0A4P9XDB0"/>
<evidence type="ECO:0000256" key="4">
    <source>
        <dbReference type="ARBA" id="ARBA00022833"/>
    </source>
</evidence>
<dbReference type="GO" id="GO:0000978">
    <property type="term" value="F:RNA polymerase II cis-regulatory region sequence-specific DNA binding"/>
    <property type="evidence" value="ECO:0007669"/>
    <property type="project" value="TreeGrafter"/>
</dbReference>
<dbReference type="SUPFAM" id="SSF57667">
    <property type="entry name" value="beta-beta-alpha zinc fingers"/>
    <property type="match status" value="1"/>
</dbReference>
<keyword evidence="3 5" id="KW-0863">Zinc-finger</keyword>
<feature type="domain" description="C2H2-type" evidence="6">
    <location>
        <begin position="33"/>
        <end position="54"/>
    </location>
</feature>
<dbReference type="Proteomes" id="UP000274922">
    <property type="component" value="Unassembled WGS sequence"/>
</dbReference>
<dbReference type="InterPro" id="IPR013087">
    <property type="entry name" value="Znf_C2H2_type"/>
</dbReference>
<dbReference type="GO" id="GO:0008270">
    <property type="term" value="F:zinc ion binding"/>
    <property type="evidence" value="ECO:0007669"/>
    <property type="project" value="UniProtKB-KW"/>
</dbReference>